<dbReference type="InterPro" id="IPR029058">
    <property type="entry name" value="AB_hydrolase_fold"/>
</dbReference>
<dbReference type="SUPFAM" id="SSF53474">
    <property type="entry name" value="alpha/beta-Hydrolases"/>
    <property type="match status" value="1"/>
</dbReference>
<comment type="caution">
    <text evidence="2">The sequence shown here is derived from an EMBL/GenBank/DDBJ whole genome shotgun (WGS) entry which is preliminary data.</text>
</comment>
<evidence type="ECO:0000313" key="3">
    <source>
        <dbReference type="Proteomes" id="UP000630142"/>
    </source>
</evidence>
<proteinExistence type="predicted"/>
<dbReference type="InterPro" id="IPR022742">
    <property type="entry name" value="Hydrolase_4"/>
</dbReference>
<evidence type="ECO:0000259" key="1">
    <source>
        <dbReference type="Pfam" id="PF12146"/>
    </source>
</evidence>
<reference evidence="2" key="1">
    <citation type="journal article" date="2014" name="Int. J. Syst. Evol. Microbiol.">
        <title>Complete genome sequence of Corynebacterium casei LMG S-19264T (=DSM 44701T), isolated from a smear-ripened cheese.</title>
        <authorList>
            <consortium name="US DOE Joint Genome Institute (JGI-PGF)"/>
            <person name="Walter F."/>
            <person name="Albersmeier A."/>
            <person name="Kalinowski J."/>
            <person name="Ruckert C."/>
        </authorList>
    </citation>
    <scope>NUCLEOTIDE SEQUENCE</scope>
    <source>
        <strain evidence="2">KCTC 42249</strain>
    </source>
</reference>
<protein>
    <submittedName>
        <fullName evidence="2">Lysophospholipase</fullName>
    </submittedName>
</protein>
<keyword evidence="3" id="KW-1185">Reference proteome</keyword>
<reference evidence="2" key="2">
    <citation type="submission" date="2020-09" db="EMBL/GenBank/DDBJ databases">
        <authorList>
            <person name="Sun Q."/>
            <person name="Kim S."/>
        </authorList>
    </citation>
    <scope>NUCLEOTIDE SEQUENCE</scope>
    <source>
        <strain evidence="2">KCTC 42249</strain>
    </source>
</reference>
<gene>
    <name evidence="2" type="ORF">GCM10016234_18130</name>
</gene>
<accession>A0A8J3GKK1</accession>
<name>A0A8J3GKK1_9HYPH</name>
<dbReference type="PANTHER" id="PTHR11614">
    <property type="entry name" value="PHOSPHOLIPASE-RELATED"/>
    <property type="match status" value="1"/>
</dbReference>
<feature type="domain" description="Serine aminopeptidase S33" evidence="1">
    <location>
        <begin position="18"/>
        <end position="274"/>
    </location>
</feature>
<organism evidence="2 3">
    <name type="scientific">Tianweitania populi</name>
    <dbReference type="NCBI Taxonomy" id="1607949"/>
    <lineage>
        <taxon>Bacteria</taxon>
        <taxon>Pseudomonadati</taxon>
        <taxon>Pseudomonadota</taxon>
        <taxon>Alphaproteobacteria</taxon>
        <taxon>Hyphomicrobiales</taxon>
        <taxon>Phyllobacteriaceae</taxon>
        <taxon>Tianweitania</taxon>
    </lineage>
</organism>
<dbReference type="InterPro" id="IPR051044">
    <property type="entry name" value="MAG_DAG_Lipase"/>
</dbReference>
<evidence type="ECO:0000313" key="2">
    <source>
        <dbReference type="EMBL" id="GHD13049.1"/>
    </source>
</evidence>
<dbReference type="Pfam" id="PF12146">
    <property type="entry name" value="Hydrolase_4"/>
    <property type="match status" value="1"/>
</dbReference>
<dbReference type="Gene3D" id="3.40.50.1820">
    <property type="entry name" value="alpha/beta hydrolase"/>
    <property type="match status" value="1"/>
</dbReference>
<dbReference type="Proteomes" id="UP000630142">
    <property type="component" value="Unassembled WGS sequence"/>
</dbReference>
<dbReference type="EMBL" id="BMZQ01000001">
    <property type="protein sequence ID" value="GHD13049.1"/>
    <property type="molecule type" value="Genomic_DNA"/>
</dbReference>
<dbReference type="AlphaFoldDB" id="A0A8J3GKK1"/>
<sequence length="292" mass="32873">MRDGKRIRYALFRTDIRPIRGTVVTLTGRNECIEKYFETVRDLQARGFEVVTLDWRGQGNSDRIHRDRGRGHVRTFHHYVDDLDQLFADVVLPDCRAPFYMLAHSAGALIALLAAPRMANRIRRMVLSAPLITLTGYTTTMPAVGRVSSLLYWLGLGGMYLGSGPRPREAAPFETNKVTNDLDRYRRNQAIYAAHPELALGGPTASWVRAMTRASAEIQEQSFVSRMHIPTLFVAAGNDTIVSTRAIELYARRLRSGSLLTVDGAKHELLQERDTFRDQFMAAFDAFVPGTE</sequence>